<reference evidence="3" key="1">
    <citation type="submission" date="2016-10" db="EMBL/GenBank/DDBJ databases">
        <authorList>
            <person name="Varghese N."/>
            <person name="Submissions S."/>
        </authorList>
    </citation>
    <scope>NUCLEOTIDE SEQUENCE [LARGE SCALE GENOMIC DNA]</scope>
    <source>
        <strain evidence="3">Nm44</strain>
    </source>
</reference>
<dbReference type="Proteomes" id="UP000183287">
    <property type="component" value="Unassembled WGS sequence"/>
</dbReference>
<sequence>MPSRMPLGQTGFNKVNNPVPMRDDRVSKSLESWNAGLIDFIASLGKKSVCPGFIWHVPQIIEQYFEAVGLPQSRIEANHAS</sequence>
<evidence type="ECO:0000313" key="2">
    <source>
        <dbReference type="EMBL" id="SFM44447.1"/>
    </source>
</evidence>
<gene>
    <name evidence="2" type="ORF">SAMN05421863_10292</name>
</gene>
<protein>
    <submittedName>
        <fullName evidence="2">Uncharacterized protein</fullName>
    </submittedName>
</protein>
<proteinExistence type="predicted"/>
<feature type="region of interest" description="Disordered" evidence="1">
    <location>
        <begin position="1"/>
        <end position="20"/>
    </location>
</feature>
<accession>A0A1I4QWR6</accession>
<dbReference type="EMBL" id="FOUB01000029">
    <property type="protein sequence ID" value="SFM44447.1"/>
    <property type="molecule type" value="Genomic_DNA"/>
</dbReference>
<organism evidence="2 3">
    <name type="scientific">Nitrosomonas communis</name>
    <dbReference type="NCBI Taxonomy" id="44574"/>
    <lineage>
        <taxon>Bacteria</taxon>
        <taxon>Pseudomonadati</taxon>
        <taxon>Pseudomonadota</taxon>
        <taxon>Betaproteobacteria</taxon>
        <taxon>Nitrosomonadales</taxon>
        <taxon>Nitrosomonadaceae</taxon>
        <taxon>Nitrosomonas</taxon>
    </lineage>
</organism>
<evidence type="ECO:0000313" key="3">
    <source>
        <dbReference type="Proteomes" id="UP000183287"/>
    </source>
</evidence>
<evidence type="ECO:0000256" key="1">
    <source>
        <dbReference type="SAM" id="MobiDB-lite"/>
    </source>
</evidence>
<keyword evidence="3" id="KW-1185">Reference proteome</keyword>
<dbReference type="AlphaFoldDB" id="A0A1I4QWR6"/>
<name>A0A1I4QWR6_9PROT</name>